<keyword evidence="2" id="KW-1185">Reference proteome</keyword>
<dbReference type="Proteomes" id="UP001153332">
    <property type="component" value="Unassembled WGS sequence"/>
</dbReference>
<gene>
    <name evidence="1" type="ORF">O1611_g6051</name>
</gene>
<evidence type="ECO:0000313" key="2">
    <source>
        <dbReference type="Proteomes" id="UP001153332"/>
    </source>
</evidence>
<accession>A0ACC2JJK0</accession>
<comment type="caution">
    <text evidence="1">The sequence shown here is derived from an EMBL/GenBank/DDBJ whole genome shotgun (WGS) entry which is preliminary data.</text>
</comment>
<name>A0ACC2JJK0_9PEZI</name>
<organism evidence="1 2">
    <name type="scientific">Lasiodiplodia mahajangana</name>
    <dbReference type="NCBI Taxonomy" id="1108764"/>
    <lineage>
        <taxon>Eukaryota</taxon>
        <taxon>Fungi</taxon>
        <taxon>Dikarya</taxon>
        <taxon>Ascomycota</taxon>
        <taxon>Pezizomycotina</taxon>
        <taxon>Dothideomycetes</taxon>
        <taxon>Dothideomycetes incertae sedis</taxon>
        <taxon>Botryosphaeriales</taxon>
        <taxon>Botryosphaeriaceae</taxon>
        <taxon>Lasiodiplodia</taxon>
    </lineage>
</organism>
<evidence type="ECO:0000313" key="1">
    <source>
        <dbReference type="EMBL" id="KAJ8127585.1"/>
    </source>
</evidence>
<sequence>MADVLSNDSSTSAKLFSPTESSAREEWSRRKTRGGEENRILDKLMEYEGLERVKQQFLDIKSKVDICKEQKRDLSSERFSIVFQGNPGTGKTTIARLYGEFLESLSVFGVETWNQERISGIEMVNKGPYETEQAIKQIVDDSSEGGVLVIDEAYQLLSPQAGLAGKCALDLVLGMMETYAHKLAIVFVGYREEMESFFEHNPGLSSRIPYVMDFDDFTDYELWKILCKNITDQYHGKMEVEGGMDGLYMRCITRRLSAARGMKGFGNARAAQNLLALVTQSQARRLIKERRDDKKPNCYFLTKEDLIGPNPSAAILMSQAWCELQNLVGLEQVKESVKCLIDSIEINHQRELHEFRPIAFSLNQVFIGEPGTGKTTVARLYGRILADLGYLSRGDVVFKTPADFIGDCLGKSEAQTRRILDASVGKVLIIDEAYMLDPGSSNGDHDVFKTGVIDTIVSMVQGQPFEDRCIILVGYEDKIKTMFRNANPGLSRRFPIEQPFRFNSFTIEQLISILRSKMTDQDLKYSDNALAAACEIFKRDMRGSRTNAGIVDNALEKAKLNYSRRLSKTPFDPQNPNPTFEATDFNLGLTQTARINCRELMKGKIDDTIIDQLEGYQKRHWKAKELDISLEDLDVIPTRFLFPGPPGTGKTTTAHLMAKLFFEMGYLLTPEVVEYSATDFIGQYVGHTGHKTQEKLKDAVGRLVFIDDASRLINGLYETKAVEELTRFLSQPTYQRNIVVVLAGDKESVDKFTESPAVSSVFSEEIAFKNIPPEGCLALLSRELGSNGLAGKAEFTKTLCSQSYDKVIQLFSCMQSTPSWANARDVKHLARHIRGKFFECDNLDIEELEANFEAIIVDYMETKVAEHKARYGESGTGRSSDPRGDQSNINPTLAQWFMETIQNPPPLVATSLSPGLRPVYQTGTDIKVDMSSGAKDNSGHLERSRAEATQARMDTTQPQVQKQKKASGNAASKREEGVSDAVWDQVQRARATASEEQARLQDLEGQLENARAALANGSATDEERLGKEYMAIHTAYEKARNALQGREKIQKALKNLGRCKYGYSWAPVGGGYRCEGGSHFVSDAEIHRLVGSEAIPS</sequence>
<reference evidence="1" key="1">
    <citation type="submission" date="2022-12" db="EMBL/GenBank/DDBJ databases">
        <title>Genome Sequence of Lasiodiplodia mahajangana.</title>
        <authorList>
            <person name="Buettner E."/>
        </authorList>
    </citation>
    <scope>NUCLEOTIDE SEQUENCE</scope>
    <source>
        <strain evidence="1">VT137</strain>
    </source>
</reference>
<proteinExistence type="predicted"/>
<protein>
    <submittedName>
        <fullName evidence="1">Uncharacterized protein</fullName>
    </submittedName>
</protein>
<dbReference type="EMBL" id="JAPUUL010001372">
    <property type="protein sequence ID" value="KAJ8127585.1"/>
    <property type="molecule type" value="Genomic_DNA"/>
</dbReference>